<dbReference type="Proteomes" id="UP000694941">
    <property type="component" value="Unplaced"/>
</dbReference>
<feature type="compositionally biased region" description="Polar residues" evidence="1">
    <location>
        <begin position="430"/>
        <end position="441"/>
    </location>
</feature>
<organism evidence="3 4">
    <name type="scientific">Limulus polyphemus</name>
    <name type="common">Atlantic horseshoe crab</name>
    <dbReference type="NCBI Taxonomy" id="6850"/>
    <lineage>
        <taxon>Eukaryota</taxon>
        <taxon>Metazoa</taxon>
        <taxon>Ecdysozoa</taxon>
        <taxon>Arthropoda</taxon>
        <taxon>Chelicerata</taxon>
        <taxon>Merostomata</taxon>
        <taxon>Xiphosura</taxon>
        <taxon>Limulidae</taxon>
        <taxon>Limulus</taxon>
    </lineage>
</organism>
<feature type="region of interest" description="Disordered" evidence="1">
    <location>
        <begin position="576"/>
        <end position="633"/>
    </location>
</feature>
<feature type="compositionally biased region" description="Polar residues" evidence="1">
    <location>
        <begin position="58"/>
        <end position="70"/>
    </location>
</feature>
<feature type="compositionally biased region" description="Polar residues" evidence="1">
    <location>
        <begin position="146"/>
        <end position="166"/>
    </location>
</feature>
<gene>
    <name evidence="4" type="primary">LOC106470455</name>
</gene>
<name>A0ABM1BQ29_LIMPO</name>
<feature type="compositionally biased region" description="Polar residues" evidence="1">
    <location>
        <begin position="224"/>
        <end position="252"/>
    </location>
</feature>
<feature type="compositionally biased region" description="Polar residues" evidence="1">
    <location>
        <begin position="199"/>
        <end position="217"/>
    </location>
</feature>
<dbReference type="RefSeq" id="XP_013786469.2">
    <property type="nucleotide sequence ID" value="XM_013931015.2"/>
</dbReference>
<keyword evidence="3" id="KW-1185">Reference proteome</keyword>
<keyword evidence="2" id="KW-1133">Transmembrane helix</keyword>
<accession>A0ABM1BQ29</accession>
<feature type="transmembrane region" description="Helical" evidence="2">
    <location>
        <begin position="709"/>
        <end position="734"/>
    </location>
</feature>
<feature type="compositionally biased region" description="Basic and acidic residues" evidence="1">
    <location>
        <begin position="596"/>
        <end position="607"/>
    </location>
</feature>
<reference evidence="4" key="1">
    <citation type="submission" date="2025-08" db="UniProtKB">
        <authorList>
            <consortium name="RefSeq"/>
        </authorList>
    </citation>
    <scope>IDENTIFICATION</scope>
    <source>
        <tissue evidence="4">Muscle</tissue>
    </source>
</reference>
<feature type="compositionally biased region" description="Polar residues" evidence="1">
    <location>
        <begin position="402"/>
        <end position="423"/>
    </location>
</feature>
<evidence type="ECO:0000313" key="4">
    <source>
        <dbReference type="RefSeq" id="XP_013786469.2"/>
    </source>
</evidence>
<evidence type="ECO:0000256" key="1">
    <source>
        <dbReference type="SAM" id="MobiDB-lite"/>
    </source>
</evidence>
<dbReference type="GeneID" id="106470455"/>
<keyword evidence="2" id="KW-0472">Membrane</keyword>
<protein>
    <submittedName>
        <fullName evidence="4">Uncharacterized protein LOC106470455 isoform X1</fullName>
    </submittedName>
</protein>
<feature type="region of interest" description="Disordered" evidence="1">
    <location>
        <begin position="146"/>
        <end position="282"/>
    </location>
</feature>
<keyword evidence="2" id="KW-0812">Transmembrane</keyword>
<feature type="region of interest" description="Disordered" evidence="1">
    <location>
        <begin position="402"/>
        <end position="441"/>
    </location>
</feature>
<sequence length="806" mass="89327">MLAWYAANRDNSRNCDFSYPASSRPFWLNMHSSGSPYQGTVGQEMNFLERPYDTASHSQTTGFSAYQPTSPCRPHPVSPPAHVHPYSSPACHTLHSGVHYGATPQISLYGATQSPYGPVSQDLYGGRHSLYSTSVHSLQQTKSAWQDSGMMQSYSRSASKSPAMNTSPHMPPPSMKSSSHALSISGPHLTAPCHFRQMTIGSSPSPSSHTWNQSQIPSPGVRSSPRTTPSPLAVNSCSPVNGQPFSPTSSGHSPHHLISHLQPQNSTPPPPKGGCSTPNEQPLCNRSNEQVVSSNPLQSLQKMVMLDNDSVSSSISRASYDMANSQPTISVTTRSGSYFSSVEQLAGCEPGSPFPTYYNLDQNRLSTPPHPVSSMAITSSYPLRLRTASPVSQQALIESLNPNDSSLETPINGASQSTSSNVSHPPGHVSLSSLENESQQYDQNDQGFIDCENTAVLEHQGDSCLNCGKNGYSDIELTFNSENQRFDKQGCGKDLKSEIVTLGPKENMDDRRFESLQGKKNIRFREDEFASGELEVSVDDFKQSSLLPTCPRWNKIFDAYDSHCNSNEKHHFHGNGDAIGLHVNQSPRRQRSTTEFLDKNVLDDHNGTTKQSSSRNSTGRGRGRGKKSSGGGNVDSFASDSIYRLYQTSSLNVENRPAEVWHAQIQQTYPTSVYQTREAGFYSGNSPITSDCHGVQSSALHGILTLQLLIYWVLIFLQLQMLLSHMMILFCFLLRRREVVLLVVKTSPNRQGWKLNENQNIRRKQKFIYLKWNRIPRQRLEVLMVLTFILWGPRKDLCLLKLLTFY</sequence>
<evidence type="ECO:0000256" key="2">
    <source>
        <dbReference type="SAM" id="Phobius"/>
    </source>
</evidence>
<proteinExistence type="predicted"/>
<feature type="region of interest" description="Disordered" evidence="1">
    <location>
        <begin position="58"/>
        <end position="79"/>
    </location>
</feature>
<evidence type="ECO:0000313" key="3">
    <source>
        <dbReference type="Proteomes" id="UP000694941"/>
    </source>
</evidence>